<keyword evidence="6 7" id="KW-0472">Membrane</keyword>
<evidence type="ECO:0000259" key="8">
    <source>
        <dbReference type="Pfam" id="PF01757"/>
    </source>
</evidence>
<accession>E0S280</accession>
<dbReference type="eggNOG" id="COG1835">
    <property type="taxonomic scope" value="Bacteria"/>
</dbReference>
<evidence type="ECO:0000256" key="1">
    <source>
        <dbReference type="ARBA" id="ARBA00004651"/>
    </source>
</evidence>
<dbReference type="Pfam" id="PF01757">
    <property type="entry name" value="Acyl_transf_3"/>
    <property type="match status" value="1"/>
</dbReference>
<keyword evidence="10" id="KW-1185">Reference proteome</keyword>
<keyword evidence="4 7" id="KW-0812">Transmembrane</keyword>
<evidence type="ECO:0000313" key="9">
    <source>
        <dbReference type="EMBL" id="ADL33905.1"/>
    </source>
</evidence>
<comment type="similarity">
    <text evidence="2">Belongs to the acyltransferase 3 family.</text>
</comment>
<dbReference type="GO" id="GO:0016413">
    <property type="term" value="F:O-acetyltransferase activity"/>
    <property type="evidence" value="ECO:0007669"/>
    <property type="project" value="TreeGrafter"/>
</dbReference>
<dbReference type="AlphaFoldDB" id="E0S280"/>
<feature type="transmembrane region" description="Helical" evidence="7">
    <location>
        <begin position="262"/>
        <end position="279"/>
    </location>
</feature>
<comment type="subcellular location">
    <subcellularLocation>
        <location evidence="1">Cell membrane</location>
        <topology evidence="1">Multi-pass membrane protein</topology>
    </subcellularLocation>
</comment>
<evidence type="ECO:0000256" key="7">
    <source>
        <dbReference type="SAM" id="Phobius"/>
    </source>
</evidence>
<keyword evidence="5 7" id="KW-1133">Transmembrane helix</keyword>
<feature type="transmembrane region" description="Helical" evidence="7">
    <location>
        <begin position="299"/>
        <end position="318"/>
    </location>
</feature>
<dbReference type="PANTHER" id="PTHR40074">
    <property type="entry name" value="O-ACETYLTRANSFERASE WECH"/>
    <property type="match status" value="1"/>
</dbReference>
<dbReference type="EMBL" id="CP001810">
    <property type="protein sequence ID" value="ADL33905.1"/>
    <property type="molecule type" value="Genomic_DNA"/>
</dbReference>
<dbReference type="RefSeq" id="WP_013280559.1">
    <property type="nucleotide sequence ID" value="NC_014387.1"/>
</dbReference>
<dbReference type="PANTHER" id="PTHR40074:SF2">
    <property type="entry name" value="O-ACETYLTRANSFERASE WECH"/>
    <property type="match status" value="1"/>
</dbReference>
<keyword evidence="3" id="KW-1003">Cell membrane</keyword>
<evidence type="ECO:0000256" key="5">
    <source>
        <dbReference type="ARBA" id="ARBA00022989"/>
    </source>
</evidence>
<name>E0S280_BUTPB</name>
<protein>
    <recommendedName>
        <fullName evidence="8">Acyltransferase 3 domain-containing protein</fullName>
    </recommendedName>
</protein>
<reference evidence="9 10" key="1">
    <citation type="journal article" date="2010" name="PLoS ONE">
        <title>The glycobiome of the rumen bacterium Butyrivibrio proteoclasticus B316(T) highlights adaptation to a polysaccharide-rich environment.</title>
        <authorList>
            <person name="Kelly W.J."/>
            <person name="Leahy S.C."/>
            <person name="Altermann E."/>
            <person name="Yeoman C.J."/>
            <person name="Dunne J.C."/>
            <person name="Kong Z."/>
            <person name="Pacheco D.M."/>
            <person name="Li D."/>
            <person name="Noel S.J."/>
            <person name="Moon C.D."/>
            <person name="Cookson A.L."/>
            <person name="Attwood G.T."/>
        </authorList>
    </citation>
    <scope>NUCLEOTIDE SEQUENCE [LARGE SCALE GENOMIC DNA]</scope>
    <source>
        <strain evidence="10">ATCC 51982 / DSM 14932 / B316</strain>
    </source>
</reference>
<dbReference type="GO" id="GO:0009246">
    <property type="term" value="P:enterobacterial common antigen biosynthetic process"/>
    <property type="evidence" value="ECO:0007669"/>
    <property type="project" value="TreeGrafter"/>
</dbReference>
<feature type="transmembrane region" description="Helical" evidence="7">
    <location>
        <begin position="162"/>
        <end position="182"/>
    </location>
</feature>
<feature type="transmembrane region" description="Helical" evidence="7">
    <location>
        <begin position="7"/>
        <end position="23"/>
    </location>
</feature>
<gene>
    <name evidence="9" type="ordered locus">bpr_I1165</name>
</gene>
<feature type="transmembrane region" description="Helical" evidence="7">
    <location>
        <begin position="74"/>
        <end position="95"/>
    </location>
</feature>
<evidence type="ECO:0000256" key="3">
    <source>
        <dbReference type="ARBA" id="ARBA00022475"/>
    </source>
</evidence>
<organism evidence="9 10">
    <name type="scientific">Butyrivibrio proteoclasticus (strain ATCC 51982 / DSM 14932 / B316)</name>
    <name type="common">Clostridium proteoclasticum</name>
    <dbReference type="NCBI Taxonomy" id="515622"/>
    <lineage>
        <taxon>Bacteria</taxon>
        <taxon>Bacillati</taxon>
        <taxon>Bacillota</taxon>
        <taxon>Clostridia</taxon>
        <taxon>Lachnospirales</taxon>
        <taxon>Lachnospiraceae</taxon>
        <taxon>Butyrivibrio</taxon>
    </lineage>
</organism>
<evidence type="ECO:0000256" key="4">
    <source>
        <dbReference type="ARBA" id="ARBA00022692"/>
    </source>
</evidence>
<dbReference type="HOGENOM" id="CLU_055093_3_0_9"/>
<dbReference type="GO" id="GO:0005886">
    <property type="term" value="C:plasma membrane"/>
    <property type="evidence" value="ECO:0007669"/>
    <property type="project" value="UniProtKB-SubCell"/>
</dbReference>
<sequence length="355" mass="40870">MKENRFLYAARFIACLAVITIHTRFPGKFGQVIDALARFAVPYFFAISGRFLLDASDNSIAFIRMRTGKALLKLLKITGIVYIIHLIFSLVVNIFNQMSVSEWLSSKFNFAELTNFVLYNSGRFIYDGSYTFDHLWYLFALIYVYGLIYIFAGVLIKWYKGLIGILLFFLYLGMLLQTYYPIRPFGINICTWFVMRNWLFVGIPFVLIGILFSDHIREIKATLSPKELEKWQVSTGYKAIAGLVFGIVLTIAEIGIYGNKEVHFGSLFIVISILFMSECRIPSGNYIWRIGKRASSNIYYYHVLIIAVIDIMAQKGIIPSLSMGIKPLMIMAICVILFYFVPVYFEKWLKMSSSR</sequence>
<feature type="transmembrane region" description="Helical" evidence="7">
    <location>
        <begin position="324"/>
        <end position="345"/>
    </location>
</feature>
<feature type="domain" description="Acyltransferase 3" evidence="8">
    <location>
        <begin position="7"/>
        <end position="344"/>
    </location>
</feature>
<feature type="transmembrane region" description="Helical" evidence="7">
    <location>
        <begin position="235"/>
        <end position="256"/>
    </location>
</feature>
<dbReference type="KEGG" id="bpb:bpr_I1165"/>
<proteinExistence type="inferred from homology"/>
<dbReference type="InterPro" id="IPR002656">
    <property type="entry name" value="Acyl_transf_3_dom"/>
</dbReference>
<feature type="transmembrane region" description="Helical" evidence="7">
    <location>
        <begin position="35"/>
        <end position="53"/>
    </location>
</feature>
<dbReference type="STRING" id="515622.bpr_I1165"/>
<feature type="transmembrane region" description="Helical" evidence="7">
    <location>
        <begin position="194"/>
        <end position="214"/>
    </location>
</feature>
<evidence type="ECO:0000313" key="10">
    <source>
        <dbReference type="Proteomes" id="UP000001299"/>
    </source>
</evidence>
<feature type="transmembrane region" description="Helical" evidence="7">
    <location>
        <begin position="135"/>
        <end position="155"/>
    </location>
</feature>
<evidence type="ECO:0000256" key="6">
    <source>
        <dbReference type="ARBA" id="ARBA00023136"/>
    </source>
</evidence>
<dbReference type="Proteomes" id="UP000001299">
    <property type="component" value="Chromosome 1"/>
</dbReference>
<evidence type="ECO:0000256" key="2">
    <source>
        <dbReference type="ARBA" id="ARBA00007400"/>
    </source>
</evidence>